<dbReference type="Proteomes" id="UP000291116">
    <property type="component" value="Unassembled WGS sequence"/>
</dbReference>
<evidence type="ECO:0000256" key="2">
    <source>
        <dbReference type="SAM" id="MobiDB-lite"/>
    </source>
</evidence>
<evidence type="ECO:0000313" key="4">
    <source>
        <dbReference type="Proteomes" id="UP000291116"/>
    </source>
</evidence>
<feature type="coiled-coil region" evidence="1">
    <location>
        <begin position="627"/>
        <end position="654"/>
    </location>
</feature>
<evidence type="ECO:0000313" key="3">
    <source>
        <dbReference type="EMBL" id="VEU36422.1"/>
    </source>
</evidence>
<dbReference type="EMBL" id="CAACVS010000089">
    <property type="protein sequence ID" value="VEU36422.1"/>
    <property type="molecule type" value="Genomic_DNA"/>
</dbReference>
<proteinExistence type="predicted"/>
<feature type="region of interest" description="Disordered" evidence="2">
    <location>
        <begin position="20"/>
        <end position="62"/>
    </location>
</feature>
<protein>
    <submittedName>
        <fullName evidence="3">Uncharacterized protein</fullName>
    </submittedName>
</protein>
<name>A0A448Z306_9STRA</name>
<evidence type="ECO:0000256" key="1">
    <source>
        <dbReference type="SAM" id="Coils"/>
    </source>
</evidence>
<gene>
    <name evidence="3" type="ORF">PSNMU_V1.4_AUG-EV-PASAV3_0031780</name>
</gene>
<feature type="compositionally biased region" description="Polar residues" evidence="2">
    <location>
        <begin position="339"/>
        <end position="354"/>
    </location>
</feature>
<feature type="coiled-coil region" evidence="1">
    <location>
        <begin position="430"/>
        <end position="483"/>
    </location>
</feature>
<reference evidence="3 4" key="1">
    <citation type="submission" date="2019-01" db="EMBL/GenBank/DDBJ databases">
        <authorList>
            <person name="Ferrante I. M."/>
        </authorList>
    </citation>
    <scope>NUCLEOTIDE SEQUENCE [LARGE SCALE GENOMIC DNA]</scope>
    <source>
        <strain evidence="3 4">B856</strain>
    </source>
</reference>
<feature type="region of interest" description="Disordered" evidence="2">
    <location>
        <begin position="708"/>
        <end position="731"/>
    </location>
</feature>
<dbReference type="AlphaFoldDB" id="A0A448Z306"/>
<feature type="compositionally biased region" description="Polar residues" evidence="2">
    <location>
        <begin position="310"/>
        <end position="332"/>
    </location>
</feature>
<feature type="compositionally biased region" description="Low complexity" evidence="2">
    <location>
        <begin position="207"/>
        <end position="227"/>
    </location>
</feature>
<feature type="compositionally biased region" description="Polar residues" evidence="2">
    <location>
        <begin position="43"/>
        <end position="53"/>
    </location>
</feature>
<accession>A0A448Z306</accession>
<feature type="region of interest" description="Disordered" evidence="2">
    <location>
        <begin position="290"/>
        <end position="354"/>
    </location>
</feature>
<keyword evidence="1" id="KW-0175">Coiled coil</keyword>
<organism evidence="3 4">
    <name type="scientific">Pseudo-nitzschia multistriata</name>
    <dbReference type="NCBI Taxonomy" id="183589"/>
    <lineage>
        <taxon>Eukaryota</taxon>
        <taxon>Sar</taxon>
        <taxon>Stramenopiles</taxon>
        <taxon>Ochrophyta</taxon>
        <taxon>Bacillariophyta</taxon>
        <taxon>Bacillariophyceae</taxon>
        <taxon>Bacillariophycidae</taxon>
        <taxon>Bacillariales</taxon>
        <taxon>Bacillariaceae</taxon>
        <taxon>Pseudo-nitzschia</taxon>
    </lineage>
</organism>
<feature type="region of interest" description="Disordered" evidence="2">
    <location>
        <begin position="506"/>
        <end position="534"/>
    </location>
</feature>
<feature type="compositionally biased region" description="Acidic residues" evidence="2">
    <location>
        <begin position="720"/>
        <end position="731"/>
    </location>
</feature>
<keyword evidence="4" id="KW-1185">Reference proteome</keyword>
<feature type="region of interest" description="Disordered" evidence="2">
    <location>
        <begin position="200"/>
        <end position="237"/>
    </location>
</feature>
<sequence length="731" mass="85147">MDQDEIFFEVKRSFLRRLKRKKARVRQEASENKKKSHKRSRSEQGATKLSTNTPERRLGEQNGITKPHLHDFLLNYEGKSHLGNMAFHEIVCKYKAQYDQLESAGLSSDLLLKTRSEFASLMLKDYLSIFANPPGRFLQFNKESQTWNDIGYEKAKKKMIELFLDTTLDPPVEGQIRQLQQMRTPKATMRKKISVAIAGSMDDSQRSQHSQHSQQSQQLKQMNQLQRSKNKPNIEFNTSLNVAAEELIKRLKKNWEKQNQQTSCLATQNDTLRPSHQQQQLLPHSDAQPFVAIPDSIPEPTPISLDGKNRNQNMNPTSTGDESSRNDSIQKQANRRMPHQQQASLPNFGGQTTMNGTIQEWMNLNGIVDKQIKNLQWQSFQALQFQEKYVKQATNLQQQIQLLQTYEMQLNQFPKQLQQQQNAEECKQWLQQLQTEFQGQLQQLQAQQQKEQLQHQHIQQEKLQQLQKKQGAEVQQNQKQQQQECGQLQRQIQKQYATQQQQLSVQQQMNNQTPSPQFQQTVNQQQQQYEQQNQQHHYANLLDRQKQMGQQMEQKMQHQIKQNSQQATQHFATQQQKLMNAEHQKDQQVALINHQIEIALRQQNHQQILFLQQQLNQKNEFQNQQNTTRQIMNLQQKERELANLQNQALQKTQAQSHSAVANLQETSKKIVASSVNRATNNKVIELSDSESDDADLFHTLSFSELSKTRKETGNNGGDEYASDNSDESLVF</sequence>